<dbReference type="RefSeq" id="WP_353541435.1">
    <property type="nucleotide sequence ID" value="NZ_BAABRN010000009.1"/>
</dbReference>
<feature type="domain" description="YvlB/LiaX N-terminal" evidence="2">
    <location>
        <begin position="3"/>
        <end position="32"/>
    </location>
</feature>
<reference evidence="3 4" key="1">
    <citation type="submission" date="2024-02" db="EMBL/GenBank/DDBJ databases">
        <title>Deinococcus xinjiangensis NBRC 107630.</title>
        <authorList>
            <person name="Ichikawa N."/>
            <person name="Katano-Makiyama Y."/>
            <person name="Hidaka K."/>
        </authorList>
    </citation>
    <scope>NUCLEOTIDE SEQUENCE [LARGE SCALE GENOMIC DNA]</scope>
    <source>
        <strain evidence="3 4">NBRC 107630</strain>
    </source>
</reference>
<comment type="caution">
    <text evidence="3">The sequence shown here is derived from an EMBL/GenBank/DDBJ whole genome shotgun (WGS) entry which is preliminary data.</text>
</comment>
<evidence type="ECO:0000256" key="1">
    <source>
        <dbReference type="SAM" id="MobiDB-lite"/>
    </source>
</evidence>
<sequence>MKEKVKRILDLVRAGKLTLEDAAPLLAALNTKLALQGSDRELIDSLLGREDVDTAQVAEHLLLLRGVKDTPPAPPQPPRAPSWGGWSQNFDDRLGDLDERIHAKVSRAEAQAERANARAARRGRGIEGMIENITDTVERAVETAMEGVDRSMTGTSYSYEKRPNSANRILKLEVESSSGDEYNANIPVSLAGHLEKLIPPHGIRALESAGFSLETLQLLIEADPPSGELISAEDSSGNEVRISIK</sequence>
<name>A0ABP9V877_9DEIO</name>
<dbReference type="EMBL" id="BAABRN010000009">
    <property type="protein sequence ID" value="GAA5501469.1"/>
    <property type="molecule type" value="Genomic_DNA"/>
</dbReference>
<dbReference type="Proteomes" id="UP001458946">
    <property type="component" value="Unassembled WGS sequence"/>
</dbReference>
<protein>
    <recommendedName>
        <fullName evidence="2">YvlB/LiaX N-terminal domain-containing protein</fullName>
    </recommendedName>
</protein>
<evidence type="ECO:0000259" key="2">
    <source>
        <dbReference type="Pfam" id="PF22746"/>
    </source>
</evidence>
<keyword evidence="4" id="KW-1185">Reference proteome</keyword>
<feature type="region of interest" description="Disordered" evidence="1">
    <location>
        <begin position="67"/>
        <end position="87"/>
    </location>
</feature>
<evidence type="ECO:0000313" key="3">
    <source>
        <dbReference type="EMBL" id="GAA5501469.1"/>
    </source>
</evidence>
<gene>
    <name evidence="3" type="ORF">Dxin01_01201</name>
</gene>
<proteinExistence type="predicted"/>
<organism evidence="3 4">
    <name type="scientific">Deinococcus xinjiangensis</name>
    <dbReference type="NCBI Taxonomy" id="457454"/>
    <lineage>
        <taxon>Bacteria</taxon>
        <taxon>Thermotogati</taxon>
        <taxon>Deinococcota</taxon>
        <taxon>Deinococci</taxon>
        <taxon>Deinococcales</taxon>
        <taxon>Deinococcaceae</taxon>
        <taxon>Deinococcus</taxon>
    </lineage>
</organism>
<dbReference type="InterPro" id="IPR053959">
    <property type="entry name" value="YvlB/LiaX_N"/>
</dbReference>
<feature type="compositionally biased region" description="Pro residues" evidence="1">
    <location>
        <begin position="71"/>
        <end position="80"/>
    </location>
</feature>
<dbReference type="Pfam" id="PF22746">
    <property type="entry name" value="SHOCT-like_DUF2089-C"/>
    <property type="match status" value="1"/>
</dbReference>
<evidence type="ECO:0000313" key="4">
    <source>
        <dbReference type="Proteomes" id="UP001458946"/>
    </source>
</evidence>
<accession>A0ABP9V877</accession>